<evidence type="ECO:0000256" key="5">
    <source>
        <dbReference type="ARBA" id="ARBA00022840"/>
    </source>
</evidence>
<dbReference type="Pfam" id="PF00750">
    <property type="entry name" value="tRNA-synt_1d"/>
    <property type="match status" value="1"/>
</dbReference>
<dbReference type="AlphaFoldDB" id="A0A0G1YIA5"/>
<evidence type="ECO:0000256" key="3">
    <source>
        <dbReference type="ARBA" id="ARBA00022598"/>
    </source>
</evidence>
<evidence type="ECO:0000256" key="10">
    <source>
        <dbReference type="RuleBase" id="RU363038"/>
    </source>
</evidence>
<evidence type="ECO:0000313" key="13">
    <source>
        <dbReference type="EMBL" id="KKW42955.1"/>
    </source>
</evidence>
<evidence type="ECO:0000256" key="7">
    <source>
        <dbReference type="ARBA" id="ARBA00023146"/>
    </source>
</evidence>
<keyword evidence="6 10" id="KW-0648">Protein biosynthesis</keyword>
<evidence type="ECO:0000259" key="12">
    <source>
        <dbReference type="SMART" id="SM01016"/>
    </source>
</evidence>
<reference evidence="13 14" key="1">
    <citation type="journal article" date="2015" name="Nature">
        <title>rRNA introns, odd ribosomes, and small enigmatic genomes across a large radiation of phyla.</title>
        <authorList>
            <person name="Brown C.T."/>
            <person name="Hug L.A."/>
            <person name="Thomas B.C."/>
            <person name="Sharon I."/>
            <person name="Castelle C.J."/>
            <person name="Singh A."/>
            <person name="Wilkins M.J."/>
            <person name="Williams K.H."/>
            <person name="Banfield J.F."/>
        </authorList>
    </citation>
    <scope>NUCLEOTIDE SEQUENCE [LARGE SCALE GENOMIC DNA]</scope>
</reference>
<dbReference type="Pfam" id="PF05746">
    <property type="entry name" value="DALR_1"/>
    <property type="match status" value="1"/>
</dbReference>
<evidence type="ECO:0000256" key="8">
    <source>
        <dbReference type="ARBA" id="ARBA00049339"/>
    </source>
</evidence>
<dbReference type="InterPro" id="IPR005148">
    <property type="entry name" value="Arg-tRNA-synth_N"/>
</dbReference>
<keyword evidence="7 10" id="KW-0030">Aminoacyl-tRNA synthetase</keyword>
<evidence type="ECO:0000256" key="4">
    <source>
        <dbReference type="ARBA" id="ARBA00022741"/>
    </source>
</evidence>
<comment type="caution">
    <text evidence="13">The sequence shown here is derived from an EMBL/GenBank/DDBJ whole genome shotgun (WGS) entry which is preliminary data.</text>
</comment>
<gene>
    <name evidence="13" type="ORF">UY92_C0002G0072</name>
</gene>
<dbReference type="Gene3D" id="3.30.1360.70">
    <property type="entry name" value="Arginyl tRNA synthetase N-terminal domain"/>
    <property type="match status" value="1"/>
</dbReference>
<dbReference type="SUPFAM" id="SSF55190">
    <property type="entry name" value="Arginyl-tRNA synthetase (ArgRS), N-terminal 'additional' domain"/>
    <property type="match status" value="1"/>
</dbReference>
<organism evidence="13 14">
    <name type="scientific">Candidatus Magasanikbacteria bacterium GW2011_GWA2_56_11</name>
    <dbReference type="NCBI Taxonomy" id="1619044"/>
    <lineage>
        <taxon>Bacteria</taxon>
        <taxon>Candidatus Magasanikiibacteriota</taxon>
    </lineage>
</organism>
<dbReference type="SUPFAM" id="SSF47323">
    <property type="entry name" value="Anticodon-binding domain of a subclass of class I aminoacyl-tRNA synthetases"/>
    <property type="match status" value="1"/>
</dbReference>
<dbReference type="GO" id="GO:0005737">
    <property type="term" value="C:cytoplasm"/>
    <property type="evidence" value="ECO:0007669"/>
    <property type="project" value="UniProtKB-UniRule"/>
</dbReference>
<name>A0A0G1YIA5_9BACT</name>
<dbReference type="SMART" id="SM01016">
    <property type="entry name" value="Arg_tRNA_synt_N"/>
    <property type="match status" value="1"/>
</dbReference>
<feature type="domain" description="DALR anticodon binding" evidence="11">
    <location>
        <begin position="451"/>
        <end position="568"/>
    </location>
</feature>
<evidence type="ECO:0000256" key="2">
    <source>
        <dbReference type="ARBA" id="ARBA00012837"/>
    </source>
</evidence>
<dbReference type="GO" id="GO:0005524">
    <property type="term" value="F:ATP binding"/>
    <property type="evidence" value="ECO:0007669"/>
    <property type="project" value="UniProtKB-KW"/>
</dbReference>
<comment type="similarity">
    <text evidence="1 10">Belongs to the class-I aminoacyl-tRNA synthetase family.</text>
</comment>
<dbReference type="Proteomes" id="UP000033870">
    <property type="component" value="Unassembled WGS sequence"/>
</dbReference>
<dbReference type="Gene3D" id="3.40.50.620">
    <property type="entry name" value="HUPs"/>
    <property type="match status" value="1"/>
</dbReference>
<accession>A0A0G1YIA5</accession>
<evidence type="ECO:0000256" key="9">
    <source>
        <dbReference type="NCBIfam" id="TIGR00456"/>
    </source>
</evidence>
<dbReference type="GO" id="GO:0006420">
    <property type="term" value="P:arginyl-tRNA aminoacylation"/>
    <property type="evidence" value="ECO:0007669"/>
    <property type="project" value="UniProtKB-UniRule"/>
</dbReference>
<evidence type="ECO:0000256" key="6">
    <source>
        <dbReference type="ARBA" id="ARBA00022917"/>
    </source>
</evidence>
<dbReference type="Pfam" id="PF03485">
    <property type="entry name" value="Arg_tRNA_synt_N"/>
    <property type="match status" value="1"/>
</dbReference>
<dbReference type="InterPro" id="IPR008909">
    <property type="entry name" value="DALR_anticod-bd"/>
</dbReference>
<dbReference type="InterPro" id="IPR014729">
    <property type="entry name" value="Rossmann-like_a/b/a_fold"/>
</dbReference>
<dbReference type="InterPro" id="IPR001278">
    <property type="entry name" value="Arg-tRNA-ligase"/>
</dbReference>
<evidence type="ECO:0000256" key="1">
    <source>
        <dbReference type="ARBA" id="ARBA00005594"/>
    </source>
</evidence>
<evidence type="ECO:0000313" key="14">
    <source>
        <dbReference type="Proteomes" id="UP000033870"/>
    </source>
</evidence>
<dbReference type="SUPFAM" id="SSF52374">
    <property type="entry name" value="Nucleotidylyl transferase"/>
    <property type="match status" value="1"/>
</dbReference>
<dbReference type="SMART" id="SM00836">
    <property type="entry name" value="DALR_1"/>
    <property type="match status" value="1"/>
</dbReference>
<dbReference type="InterPro" id="IPR036695">
    <property type="entry name" value="Arg-tRNA-synth_N_sf"/>
</dbReference>
<dbReference type="Gene3D" id="1.10.730.10">
    <property type="entry name" value="Isoleucyl-tRNA Synthetase, Domain 1"/>
    <property type="match status" value="1"/>
</dbReference>
<evidence type="ECO:0000259" key="11">
    <source>
        <dbReference type="SMART" id="SM00836"/>
    </source>
</evidence>
<keyword evidence="5 10" id="KW-0067">ATP-binding</keyword>
<proteinExistence type="inferred from homology"/>
<comment type="catalytic activity">
    <reaction evidence="8">
        <text>tRNA(Arg) + L-arginine + ATP = L-arginyl-tRNA(Arg) + AMP + diphosphate</text>
        <dbReference type="Rhea" id="RHEA:20301"/>
        <dbReference type="Rhea" id="RHEA-COMP:9658"/>
        <dbReference type="Rhea" id="RHEA-COMP:9673"/>
        <dbReference type="ChEBI" id="CHEBI:30616"/>
        <dbReference type="ChEBI" id="CHEBI:32682"/>
        <dbReference type="ChEBI" id="CHEBI:33019"/>
        <dbReference type="ChEBI" id="CHEBI:78442"/>
        <dbReference type="ChEBI" id="CHEBI:78513"/>
        <dbReference type="ChEBI" id="CHEBI:456215"/>
        <dbReference type="EC" id="6.1.1.19"/>
    </reaction>
</comment>
<feature type="domain" description="Arginyl tRNA synthetase N-terminal" evidence="12">
    <location>
        <begin position="3"/>
        <end position="83"/>
    </location>
</feature>
<dbReference type="NCBIfam" id="TIGR00456">
    <property type="entry name" value="argS"/>
    <property type="match status" value="1"/>
</dbReference>
<dbReference type="FunFam" id="1.10.730.10:FF:000006">
    <property type="entry name" value="Arginyl-tRNA synthetase 2, mitochondrial"/>
    <property type="match status" value="1"/>
</dbReference>
<dbReference type="PANTHER" id="PTHR11956">
    <property type="entry name" value="ARGINYL-TRNA SYNTHETASE"/>
    <property type="match status" value="1"/>
</dbReference>
<dbReference type="PANTHER" id="PTHR11956:SF5">
    <property type="entry name" value="ARGININE--TRNA LIGASE, CYTOPLASMIC"/>
    <property type="match status" value="1"/>
</dbReference>
<dbReference type="GO" id="GO:0004814">
    <property type="term" value="F:arginine-tRNA ligase activity"/>
    <property type="evidence" value="ECO:0007669"/>
    <property type="project" value="UniProtKB-UniRule"/>
</dbReference>
<keyword evidence="3 10" id="KW-0436">Ligase</keyword>
<protein>
    <recommendedName>
        <fullName evidence="2 9">Arginine--tRNA ligase</fullName>
        <ecNumber evidence="2 9">6.1.1.19</ecNumber>
    </recommendedName>
</protein>
<dbReference type="STRING" id="1619044.UY92_C0002G0072"/>
<keyword evidence="4 10" id="KW-0547">Nucleotide-binding</keyword>
<dbReference type="InterPro" id="IPR009080">
    <property type="entry name" value="tRNAsynth_Ia_anticodon-bd"/>
</dbReference>
<dbReference type="InterPro" id="IPR035684">
    <property type="entry name" value="ArgRS_core"/>
</dbReference>
<dbReference type="EMBL" id="LCRX01000002">
    <property type="protein sequence ID" value="KKW42955.1"/>
    <property type="molecule type" value="Genomic_DNA"/>
</dbReference>
<dbReference type="PRINTS" id="PR01038">
    <property type="entry name" value="TRNASYNTHARG"/>
</dbReference>
<dbReference type="EC" id="6.1.1.19" evidence="2 9"/>
<sequence>MMEQITKEISRLLGSAGVAGPIELSAPPKPEMGDLAFACFSHAKTVLRNPAEAAAEIAQKISRSHSGLFSEIKAFGPYVNFYIESRELTRQVLYEIAQAGVNYGRQTVGRGRIMVEFAHPNTHKALHIGHLRNIITGESLVRLLENAGYQVIRANYQGDVGLHIAKCLWGIRQLADKYEALKNSGLRERVAFLGQAYAHGSQAYEADEKVKQEIADFNVKIYARSPEIQDVYSTTRAWSLEYFAYMYERLGTRFDRLYFESEVYERGAELVRQFVASGVFVESQGAIIFPGSAYDLHDRVFVNSQGFPTYEGKEVALAELQFSEHRPDKIIHITGREQADYFRVVFAAIARVFPETAEREEHLTYGWVRLKHGKMSSRTGQVVLAEWLLDEIEGKIAAIMAGGAIEDRSETVAKIGRSAVKYALLKTDIGNDIAFDLDESVRTVGDSGPYLLYIVARVKSVLKKAGPGESYQTAALLPEAIHPAEKQLVLKLADFPEVASAAAQEFNPSLVAAYLFRLAQAFNAFYQDCPILSAAAEQRGFRLELCSAVGLVMERGLNLLGIDVVEEM</sequence>